<protein>
    <submittedName>
        <fullName evidence="1">Uncharacterized protein</fullName>
    </submittedName>
</protein>
<organism evidence="1 2">
    <name type="scientific">Microcystis novacekii Mn_MB_F_20050700_S1D</name>
    <dbReference type="NCBI Taxonomy" id="2486266"/>
    <lineage>
        <taxon>Bacteria</taxon>
        <taxon>Bacillati</taxon>
        <taxon>Cyanobacteriota</taxon>
        <taxon>Cyanophyceae</taxon>
        <taxon>Oscillatoriophycideae</taxon>
        <taxon>Chroococcales</taxon>
        <taxon>Microcystaceae</taxon>
        <taxon>Microcystis</taxon>
    </lineage>
</organism>
<dbReference type="Proteomes" id="UP000319191">
    <property type="component" value="Unassembled WGS sequence"/>
</dbReference>
<sequence length="146" mass="16285">MSNNELLSLLEDDRILLEAYAASSAYVMQKAFDLSKELQAFKNQVDLAPAILERVDSLTRQPSNPVVLSAYLYALELTGAEPQIRSATRQVLGNSLLRSDPLVGQFAGQIGFNLIRTERELTPSDYLTSEELERVLKTLEQEEGQP</sequence>
<comment type="caution">
    <text evidence="1">The sequence shown here is derived from an EMBL/GenBank/DDBJ whole genome shotgun (WGS) entry which is preliminary data.</text>
</comment>
<gene>
    <name evidence="1" type="ORF">EWV54_10450</name>
</gene>
<name>A0A552IYA4_9CHRO</name>
<dbReference type="EMBL" id="SFAV01000139">
    <property type="protein sequence ID" value="TRU88437.1"/>
    <property type="molecule type" value="Genomic_DNA"/>
</dbReference>
<evidence type="ECO:0000313" key="2">
    <source>
        <dbReference type="Proteomes" id="UP000319191"/>
    </source>
</evidence>
<dbReference type="AlphaFoldDB" id="A0A552IYA4"/>
<evidence type="ECO:0000313" key="1">
    <source>
        <dbReference type="EMBL" id="TRU88437.1"/>
    </source>
</evidence>
<accession>A0A552IYA4</accession>
<reference evidence="1 2" key="1">
    <citation type="submission" date="2019-01" db="EMBL/GenBank/DDBJ databases">
        <title>Coherence of Microcystis species and biogeography revealed through population genomics.</title>
        <authorList>
            <person name="Perez-Carrascal O.M."/>
            <person name="Terrat Y."/>
            <person name="Giani A."/>
            <person name="Fortin N."/>
            <person name="Tromas N."/>
            <person name="Shapiro B.J."/>
        </authorList>
    </citation>
    <scope>NUCLEOTIDE SEQUENCE [LARGE SCALE GENOMIC DNA]</scope>
    <source>
        <strain evidence="1">Mn_MB_F_20050700_S1D</strain>
    </source>
</reference>
<proteinExistence type="predicted"/>